<dbReference type="InterPro" id="IPR004843">
    <property type="entry name" value="Calcineurin-like_PHP"/>
</dbReference>
<feature type="domain" description="Calcineurin-like phosphoesterase" evidence="1">
    <location>
        <begin position="1"/>
        <end position="218"/>
    </location>
</feature>
<dbReference type="PANTHER" id="PTHR37844">
    <property type="entry name" value="SER/THR PROTEIN PHOSPHATASE SUPERFAMILY (AFU_ORTHOLOGUE AFUA_1G14840)"/>
    <property type="match status" value="1"/>
</dbReference>
<dbReference type="PANTHER" id="PTHR37844:SF2">
    <property type="entry name" value="SER_THR PROTEIN PHOSPHATASE SUPERFAMILY (AFU_ORTHOLOGUE AFUA_1G14840)"/>
    <property type="match status" value="1"/>
</dbReference>
<accession>A0AAU8CKL2</accession>
<dbReference type="Gene3D" id="3.60.21.10">
    <property type="match status" value="1"/>
</dbReference>
<name>A0AAU8CKL2_9HYPH</name>
<sequence length="254" mass="28817">MKLWIFSDLHLEYADLSSPLAIPEADVCGVAGDLMRAPANGVHWLAQHVMTAMPCIYVAGNHEFYRGGIKEGLDDGRAAAERFPDVHFLENDFVIVDGVRFIGATLWTDFRIDGSQHLSMAHARERMNDYRQIALQRSPWQRFVPVAAYRIHQDSRRFIEETLKADRDIPTVVVSHHLPSAKSLPARFYRDFNGAYASDLEDVIEDGRPALWVHGHPHDSCDYTLGDTRVVCNPRGYEDENAAFDRQLVVEVRA</sequence>
<dbReference type="SUPFAM" id="SSF56300">
    <property type="entry name" value="Metallo-dependent phosphatases"/>
    <property type="match status" value="1"/>
</dbReference>
<evidence type="ECO:0000259" key="1">
    <source>
        <dbReference type="Pfam" id="PF00149"/>
    </source>
</evidence>
<proteinExistence type="predicted"/>
<protein>
    <submittedName>
        <fullName evidence="2">Metallophosphoesterase</fullName>
    </submittedName>
</protein>
<dbReference type="RefSeq" id="WP_353645075.1">
    <property type="nucleotide sequence ID" value="NZ_CP159253.1"/>
</dbReference>
<dbReference type="InterPro" id="IPR029052">
    <property type="entry name" value="Metallo-depent_PP-like"/>
</dbReference>
<gene>
    <name evidence="2" type="ORF">ABVK50_19110</name>
</gene>
<reference evidence="2" key="1">
    <citation type="submission" date="2024-06" db="EMBL/GenBank/DDBJ databases">
        <title>Mesorhizobium karijinii sp. nov., a symbiont of the iconic Swainsona formosa from arid Australia.</title>
        <authorList>
            <person name="Hill Y.J."/>
            <person name="Watkin E.L.J."/>
            <person name="O'Hara G.W."/>
            <person name="Terpolilli J."/>
            <person name="Tye M.L."/>
            <person name="Kohlmeier M.G."/>
        </authorList>
    </citation>
    <scope>NUCLEOTIDE SEQUENCE</scope>
    <source>
        <strain evidence="2">WSM2240</strain>
    </source>
</reference>
<dbReference type="AlphaFoldDB" id="A0AAU8CKL2"/>
<dbReference type="Pfam" id="PF00149">
    <property type="entry name" value="Metallophos"/>
    <property type="match status" value="1"/>
</dbReference>
<dbReference type="GO" id="GO:0016787">
    <property type="term" value="F:hydrolase activity"/>
    <property type="evidence" value="ECO:0007669"/>
    <property type="project" value="InterPro"/>
</dbReference>
<organism evidence="2">
    <name type="scientific">Mesorhizobium sp. WSM2240</name>
    <dbReference type="NCBI Taxonomy" id="3228851"/>
    <lineage>
        <taxon>Bacteria</taxon>
        <taxon>Pseudomonadati</taxon>
        <taxon>Pseudomonadota</taxon>
        <taxon>Alphaproteobacteria</taxon>
        <taxon>Hyphomicrobiales</taxon>
        <taxon>Phyllobacteriaceae</taxon>
        <taxon>Mesorhizobium</taxon>
    </lineage>
</organism>
<evidence type="ECO:0000313" key="2">
    <source>
        <dbReference type="EMBL" id="XCG47374.1"/>
    </source>
</evidence>
<dbReference type="EMBL" id="CP159253">
    <property type="protein sequence ID" value="XCG47374.1"/>
    <property type="molecule type" value="Genomic_DNA"/>
</dbReference>